<evidence type="ECO:0000259" key="1">
    <source>
        <dbReference type="Pfam" id="PF14635"/>
    </source>
</evidence>
<proteinExistence type="predicted"/>
<dbReference type="Proteomes" id="UP000054560">
    <property type="component" value="Unassembled WGS sequence"/>
</dbReference>
<dbReference type="InterPro" id="IPR017072">
    <property type="entry name" value="TF_Spt6"/>
</dbReference>
<organism evidence="2 3">
    <name type="scientific">Sphaeroforma arctica JP610</name>
    <dbReference type="NCBI Taxonomy" id="667725"/>
    <lineage>
        <taxon>Eukaryota</taxon>
        <taxon>Ichthyosporea</taxon>
        <taxon>Ichthyophonida</taxon>
        <taxon>Sphaeroforma</taxon>
    </lineage>
</organism>
<evidence type="ECO:0000313" key="3">
    <source>
        <dbReference type="Proteomes" id="UP000054560"/>
    </source>
</evidence>
<dbReference type="AlphaFoldDB" id="A0A0L0F9X0"/>
<dbReference type="EMBL" id="KQ245755">
    <property type="protein sequence ID" value="KNC73331.1"/>
    <property type="molecule type" value="Genomic_DNA"/>
</dbReference>
<dbReference type="GeneID" id="25914612"/>
<evidence type="ECO:0000313" key="2">
    <source>
        <dbReference type="EMBL" id="KNC73331.1"/>
    </source>
</evidence>
<dbReference type="Pfam" id="PF14635">
    <property type="entry name" value="HHH_7"/>
    <property type="match status" value="1"/>
</dbReference>
<dbReference type="GO" id="GO:0140673">
    <property type="term" value="P:transcription elongation-coupled chromatin remodeling"/>
    <property type="evidence" value="ECO:0007669"/>
    <property type="project" value="InterPro"/>
</dbReference>
<dbReference type="GO" id="GO:0034728">
    <property type="term" value="P:nucleosome organization"/>
    <property type="evidence" value="ECO:0007669"/>
    <property type="project" value="TreeGrafter"/>
</dbReference>
<dbReference type="SUPFAM" id="SSF47781">
    <property type="entry name" value="RuvA domain 2-like"/>
    <property type="match status" value="1"/>
</dbReference>
<dbReference type="GO" id="GO:0042393">
    <property type="term" value="F:histone binding"/>
    <property type="evidence" value="ECO:0007669"/>
    <property type="project" value="TreeGrafter"/>
</dbReference>
<feature type="domain" description="Transcription elongation factor Spt6 helix-hairpin-helix motif" evidence="1">
    <location>
        <begin position="2"/>
        <end position="56"/>
    </location>
</feature>
<reference evidence="2 3" key="1">
    <citation type="submission" date="2011-02" db="EMBL/GenBank/DDBJ databases">
        <title>The Genome Sequence of Sphaeroforma arctica JP610.</title>
        <authorList>
            <consortium name="The Broad Institute Genome Sequencing Platform"/>
            <person name="Russ C."/>
            <person name="Cuomo C."/>
            <person name="Young S.K."/>
            <person name="Zeng Q."/>
            <person name="Gargeya S."/>
            <person name="Alvarado L."/>
            <person name="Berlin A."/>
            <person name="Chapman S.B."/>
            <person name="Chen Z."/>
            <person name="Freedman E."/>
            <person name="Gellesch M."/>
            <person name="Goldberg J."/>
            <person name="Griggs A."/>
            <person name="Gujja S."/>
            <person name="Heilman E."/>
            <person name="Heiman D."/>
            <person name="Howarth C."/>
            <person name="Mehta T."/>
            <person name="Neiman D."/>
            <person name="Pearson M."/>
            <person name="Roberts A."/>
            <person name="Saif S."/>
            <person name="Shea T."/>
            <person name="Shenoy N."/>
            <person name="Sisk P."/>
            <person name="Stolte C."/>
            <person name="Sykes S."/>
            <person name="White J."/>
            <person name="Yandava C."/>
            <person name="Burger G."/>
            <person name="Gray M.W."/>
            <person name="Holland P.W.H."/>
            <person name="King N."/>
            <person name="Lang F.B.F."/>
            <person name="Roger A.J."/>
            <person name="Ruiz-Trillo I."/>
            <person name="Haas B."/>
            <person name="Nusbaum C."/>
            <person name="Birren B."/>
        </authorList>
    </citation>
    <scope>NUCLEOTIDE SEQUENCE [LARGE SCALE GENOMIC DNA]</scope>
    <source>
        <strain evidence="2 3">JP610</strain>
    </source>
</reference>
<protein>
    <recommendedName>
        <fullName evidence="1">Transcription elongation factor Spt6 helix-hairpin-helix motif domain-containing protein</fullName>
    </recommendedName>
</protein>
<dbReference type="InterPro" id="IPR032706">
    <property type="entry name" value="Spt6_HHH"/>
</dbReference>
<dbReference type="Gene3D" id="1.10.150.850">
    <property type="entry name" value="Spt6, helix-hairpin-helix domain"/>
    <property type="match status" value="1"/>
</dbReference>
<dbReference type="PANTHER" id="PTHR10145">
    <property type="entry name" value="TRANSCRIPTION ELONGATION FACTOR SPT6"/>
    <property type="match status" value="1"/>
</dbReference>
<dbReference type="RefSeq" id="XP_014147233.1">
    <property type="nucleotide sequence ID" value="XM_014291758.1"/>
</dbReference>
<dbReference type="GO" id="GO:0008023">
    <property type="term" value="C:transcription elongation factor complex"/>
    <property type="evidence" value="ECO:0007669"/>
    <property type="project" value="TreeGrafter"/>
</dbReference>
<name>A0A0L0F9X0_9EUKA</name>
<dbReference type="InterPro" id="IPR010994">
    <property type="entry name" value="RuvA_2-like"/>
</dbReference>
<dbReference type="PANTHER" id="PTHR10145:SF6">
    <property type="entry name" value="TRANSCRIPTION ELONGATION FACTOR SPT6"/>
    <property type="match status" value="1"/>
</dbReference>
<sequence>TGVKINEIYNHPNQKATLQFISGFGPRKANALIENLEKDGGYLVNRQELITRQYMG</sequence>
<gene>
    <name evidence="2" type="ORF">SARC_14108</name>
</gene>
<feature type="non-terminal residue" evidence="2">
    <location>
        <position position="1"/>
    </location>
</feature>
<keyword evidence="3" id="KW-1185">Reference proteome</keyword>
<dbReference type="OrthoDB" id="995477at2759"/>
<accession>A0A0L0F9X0</accession>
<dbReference type="GO" id="GO:0031491">
    <property type="term" value="F:nucleosome binding"/>
    <property type="evidence" value="ECO:0007669"/>
    <property type="project" value="TreeGrafter"/>
</dbReference>